<dbReference type="PANTHER" id="PTHR33794:SF1">
    <property type="entry name" value="BACILLOLYSIN"/>
    <property type="match status" value="1"/>
</dbReference>
<evidence type="ECO:0000256" key="3">
    <source>
        <dbReference type="ARBA" id="ARBA00022833"/>
    </source>
</evidence>
<dbReference type="InterPro" id="IPR022409">
    <property type="entry name" value="PKD/Chitinase_dom"/>
</dbReference>
<accession>A0A0C1MIA6</accession>
<dbReference type="EMBL" id="JWIC01000006">
    <property type="protein sequence ID" value="KID56719.1"/>
    <property type="molecule type" value="Genomic_DNA"/>
</dbReference>
<dbReference type="SMART" id="SM00089">
    <property type="entry name" value="PKD"/>
    <property type="match status" value="1"/>
</dbReference>
<dbReference type="InterPro" id="IPR001570">
    <property type="entry name" value="Peptidase_M4_C_domain"/>
</dbReference>
<dbReference type="OrthoDB" id="178184at2"/>
<dbReference type="CDD" id="cd00146">
    <property type="entry name" value="PKD"/>
    <property type="match status" value="1"/>
</dbReference>
<dbReference type="Gene3D" id="2.60.40.10">
    <property type="entry name" value="Immunoglobulins"/>
    <property type="match status" value="1"/>
</dbReference>
<keyword evidence="2" id="KW-0378">Hydrolase</keyword>
<feature type="domain" description="PKD" evidence="5">
    <location>
        <begin position="1071"/>
        <end position="1123"/>
    </location>
</feature>
<evidence type="ECO:0000313" key="7">
    <source>
        <dbReference type="Proteomes" id="UP000031327"/>
    </source>
</evidence>
<keyword evidence="1" id="KW-0645">Protease</keyword>
<dbReference type="InterPro" id="IPR000601">
    <property type="entry name" value="PKD_dom"/>
</dbReference>
<dbReference type="InterPro" id="IPR035986">
    <property type="entry name" value="PKD_dom_sf"/>
</dbReference>
<dbReference type="AlphaFoldDB" id="A0A0C1MIA6"/>
<comment type="caution">
    <text evidence="6">The sequence shown here is derived from an EMBL/GenBank/DDBJ whole genome shotgun (WGS) entry which is preliminary data.</text>
</comment>
<dbReference type="PANTHER" id="PTHR33794">
    <property type="entry name" value="BACILLOLYSIN"/>
    <property type="match status" value="1"/>
</dbReference>
<gene>
    <name evidence="6" type="ORF">JF50_12455</name>
</gene>
<protein>
    <recommendedName>
        <fullName evidence="5">PKD domain-containing protein</fullName>
    </recommendedName>
</protein>
<reference evidence="6 7" key="1">
    <citation type="submission" date="2014-12" db="EMBL/GenBank/DDBJ databases">
        <title>Draft Genome Sequence of Pseudoalteromonas luteoviolacea HI1.</title>
        <authorList>
            <person name="Asahina A.Y."/>
            <person name="Hadfield M.G."/>
        </authorList>
    </citation>
    <scope>NUCLEOTIDE SEQUENCE [LARGE SCALE GENOMIC DNA]</scope>
    <source>
        <strain evidence="6 7">HI1</strain>
    </source>
</reference>
<dbReference type="Pfam" id="PF18911">
    <property type="entry name" value="PKD_4"/>
    <property type="match status" value="1"/>
</dbReference>
<evidence type="ECO:0000313" key="6">
    <source>
        <dbReference type="EMBL" id="KID56719.1"/>
    </source>
</evidence>
<dbReference type="PROSITE" id="PS50093">
    <property type="entry name" value="PKD"/>
    <property type="match status" value="1"/>
</dbReference>
<name>A0A0C1MIA6_9GAMM</name>
<dbReference type="InterPro" id="IPR013783">
    <property type="entry name" value="Ig-like_fold"/>
</dbReference>
<organism evidence="6 7">
    <name type="scientific">Pseudoalteromonas luteoviolacea</name>
    <dbReference type="NCBI Taxonomy" id="43657"/>
    <lineage>
        <taxon>Bacteria</taxon>
        <taxon>Pseudomonadati</taxon>
        <taxon>Pseudomonadota</taxon>
        <taxon>Gammaproteobacteria</taxon>
        <taxon>Alteromonadales</taxon>
        <taxon>Pseudoalteromonadaceae</taxon>
        <taxon>Pseudoalteromonas</taxon>
    </lineage>
</organism>
<dbReference type="InterPro" id="IPR027268">
    <property type="entry name" value="Peptidase_M4/M1_CTD_sf"/>
</dbReference>
<keyword evidence="4" id="KW-0482">Metalloprotease</keyword>
<dbReference type="InterPro" id="IPR050728">
    <property type="entry name" value="Zinc_Metalloprotease_M4"/>
</dbReference>
<proteinExistence type="predicted"/>
<evidence type="ECO:0000256" key="2">
    <source>
        <dbReference type="ARBA" id="ARBA00022801"/>
    </source>
</evidence>
<evidence type="ECO:0000256" key="1">
    <source>
        <dbReference type="ARBA" id="ARBA00022670"/>
    </source>
</evidence>
<dbReference type="SUPFAM" id="SSF49299">
    <property type="entry name" value="PKD domain"/>
    <property type="match status" value="1"/>
</dbReference>
<dbReference type="RefSeq" id="WP_039609787.1">
    <property type="nucleotide sequence ID" value="NZ_JWIC01000006.1"/>
</dbReference>
<dbReference type="Proteomes" id="UP000031327">
    <property type="component" value="Unassembled WGS sequence"/>
</dbReference>
<dbReference type="Gene3D" id="3.10.170.10">
    <property type="match status" value="1"/>
</dbReference>
<evidence type="ECO:0000259" key="5">
    <source>
        <dbReference type="PROSITE" id="PS50093"/>
    </source>
</evidence>
<evidence type="ECO:0000256" key="4">
    <source>
        <dbReference type="ARBA" id="ARBA00023049"/>
    </source>
</evidence>
<sequence>MSNLRLVVALIACQTFTYNAKAKEQLSFVHQANSLKLSGLEYKLNKVKEADSATRFEHYELYWQGVRVYNSTLVFQNTMVGDLRLISGNTKLTTQLASDKLYATRVESKFTFSDEAVTQHVYQHYPSTLDIISTERLVVREENLASHFVYRVEVKSKQHNRQFLILDGQTLEQLGSSASHYAFDGHHDQSYHAVATTTGNYKLGLNCHQAPNMTTQKCQNTALPMEHPLTRKHFPHYPSVSNVYFRGEASNAFDEFSGYPMVVKLENNRCIFKNNWVETYQGSALEPYSYACPNGAVESHGIDGDPYFYYFLKGAFKAVNDGHFFGGVAAQTLHWHFNALFPNQQNRCDTKAGYCLNTIKQRIDAGNLYQSSWDGEFTNYAGGTIGSPFPHGSSLDIVAHEIGHAILEWNTGNILSDLNFGGELAELRAKRSALHESFADITAIAVKDYYARHLQAEPSDSNWIQTAIFSELYHYDNKFWAIGYDSRLANSFLRHASMPRLDGISMDDYRDYEQTRGSHQRAGALNKLFYLISTSDGWDVQRAYRLVLKAMTGCFPANAGMYEASQCLIATADEYDKQHITHLAEQVGFVAALEADNQLEVIVKRMYGEALFDISDSRISQDNIAQLAVKLDDKPFLSWTPQSAELWEDVKSIRHTFGAGEYALSWHVELNDGSELTSKRLLSLFESPLCKAGQTTERFISELSFNGQKSEIKAGTSDIIMTDPVYMQSPIKIDMFKLDGYSTIAAYLDTDRNGYFDADSEKLINQNDFEGTVVYDLSQFQNLEAGPSVVRFVLSAQQETSSCTGLNESQVIDVHITLSGGEYVAPSIDFGFKQKNSDLHLSVKQQFSNAYTFKWIFDQEEVVTSDYHIVKSLHQTSQVTLVLLRDGVEVNRLSKTVNVTPEPEFSINCQQNGTECKLSVEGELPSNIARFAWRVDEQHYTSSNRYLVYDFGTAGLKNVTVSLILQGSSVIFEKSQSIELKEVVNFEVNVQQENADFILNISQTLPMGYSLVWVVNGIEYPHSSAGIKLVGLAPDDSVSYILKKDGETILEKPLTIIHVSDPNLKVSYQGAGLKLNFLAEHQSNAKELKYIWDFGDGTVKETDTQQMNYSYSEPGEYEASVTLVVEGRARFIAQTFVNVLSITPDITINVSQHNQMLSLSASGEINDKMTFQWLINNEIKFGRTIDYQFPDKTQVTSIKLNVYQNNQEVIEIIEDIQVVENMNLDFEWSQSDGDNPLKFSFSVRKE</sequence>
<dbReference type="Gene3D" id="1.10.390.10">
    <property type="entry name" value="Neutral Protease Domain 2"/>
    <property type="match status" value="1"/>
</dbReference>
<keyword evidence="3" id="KW-0862">Zinc</keyword>
<dbReference type="Pfam" id="PF02868">
    <property type="entry name" value="Peptidase_M4_C"/>
    <property type="match status" value="1"/>
</dbReference>
<dbReference type="SUPFAM" id="SSF55486">
    <property type="entry name" value="Metalloproteases ('zincins'), catalytic domain"/>
    <property type="match status" value="1"/>
</dbReference>
<dbReference type="GO" id="GO:0006508">
    <property type="term" value="P:proteolysis"/>
    <property type="evidence" value="ECO:0007669"/>
    <property type="project" value="UniProtKB-KW"/>
</dbReference>
<dbReference type="GO" id="GO:0004222">
    <property type="term" value="F:metalloendopeptidase activity"/>
    <property type="evidence" value="ECO:0007669"/>
    <property type="project" value="InterPro"/>
</dbReference>